<evidence type="ECO:0000313" key="1">
    <source>
        <dbReference type="EMBL" id="CAG8673898.1"/>
    </source>
</evidence>
<dbReference type="EMBL" id="CAJVPU010019867">
    <property type="protein sequence ID" value="CAG8673898.1"/>
    <property type="molecule type" value="Genomic_DNA"/>
</dbReference>
<organism evidence="1 2">
    <name type="scientific">Dentiscutata heterogama</name>
    <dbReference type="NCBI Taxonomy" id="1316150"/>
    <lineage>
        <taxon>Eukaryota</taxon>
        <taxon>Fungi</taxon>
        <taxon>Fungi incertae sedis</taxon>
        <taxon>Mucoromycota</taxon>
        <taxon>Glomeromycotina</taxon>
        <taxon>Glomeromycetes</taxon>
        <taxon>Diversisporales</taxon>
        <taxon>Gigasporaceae</taxon>
        <taxon>Dentiscutata</taxon>
    </lineage>
</organism>
<name>A0ACA9NVB0_9GLOM</name>
<feature type="non-terminal residue" evidence="1">
    <location>
        <position position="1"/>
    </location>
</feature>
<dbReference type="Proteomes" id="UP000789702">
    <property type="component" value="Unassembled WGS sequence"/>
</dbReference>
<proteinExistence type="predicted"/>
<protein>
    <submittedName>
        <fullName evidence="1">6784_t:CDS:1</fullName>
    </submittedName>
</protein>
<gene>
    <name evidence="1" type="ORF">DHETER_LOCUS10307</name>
</gene>
<keyword evidence="2" id="KW-1185">Reference proteome</keyword>
<comment type="caution">
    <text evidence="1">The sequence shown here is derived from an EMBL/GenBank/DDBJ whole genome shotgun (WGS) entry which is preliminary data.</text>
</comment>
<accession>A0ACA9NVB0</accession>
<evidence type="ECO:0000313" key="2">
    <source>
        <dbReference type="Proteomes" id="UP000789702"/>
    </source>
</evidence>
<sequence>KPNELACTPFRQNNLSNTVPTLANNRACSIQTIFNTFSSCKNANRLPILFNSTNNSEDKSMISGNSILPEQRQHKSLS</sequence>
<reference evidence="1" key="1">
    <citation type="submission" date="2021-06" db="EMBL/GenBank/DDBJ databases">
        <authorList>
            <person name="Kallberg Y."/>
            <person name="Tangrot J."/>
            <person name="Rosling A."/>
        </authorList>
    </citation>
    <scope>NUCLEOTIDE SEQUENCE</scope>
    <source>
        <strain evidence="1">IL203A</strain>
    </source>
</reference>